<proteinExistence type="predicted"/>
<dbReference type="STRING" id="1437608.GCA_000771645_02544"/>
<protein>
    <submittedName>
        <fullName evidence="1">Uncharacterized protein</fullName>
    </submittedName>
</protein>
<dbReference type="eggNOG" id="ENOG5032EHY">
    <property type="taxonomic scope" value="Bacteria"/>
</dbReference>
<evidence type="ECO:0000313" key="1">
    <source>
        <dbReference type="EMBL" id="KFI52633.1"/>
    </source>
</evidence>
<dbReference type="EMBL" id="JGYN01000004">
    <property type="protein sequence ID" value="KFI52633.1"/>
    <property type="molecule type" value="Genomic_DNA"/>
</dbReference>
<evidence type="ECO:0000313" key="2">
    <source>
        <dbReference type="Proteomes" id="UP000029108"/>
    </source>
</evidence>
<accession>A0A087A1I3</accession>
<keyword evidence="2" id="KW-1185">Reference proteome</keyword>
<name>A0A087A1I3_9BIFI</name>
<gene>
    <name evidence="1" type="ORF">BBIA_0314</name>
</gene>
<dbReference type="AlphaFoldDB" id="A0A087A1I3"/>
<sequence length="91" mass="10191">MKQKTATIYYADGHEDVVNLTARAQCKAEEHAQVNGWGSAEDCKIRFVYYYVYAAARTSGKTSLPYDAWIDSIIDVQVNVPEDNDAENPTV</sequence>
<dbReference type="RefSeq" id="WP_033493380.1">
    <property type="nucleotide sequence ID" value="NZ_JDUU01000009.1"/>
</dbReference>
<reference evidence="1 2" key="1">
    <citation type="submission" date="2014-03" db="EMBL/GenBank/DDBJ databases">
        <title>Genomics of Bifidobacteria.</title>
        <authorList>
            <person name="Ventura M."/>
            <person name="Milani C."/>
            <person name="Lugli G.A."/>
        </authorList>
    </citation>
    <scope>NUCLEOTIDE SEQUENCE [LARGE SCALE GENOMIC DNA]</scope>
    <source>
        <strain evidence="1 2">DSM 23969</strain>
    </source>
</reference>
<comment type="caution">
    <text evidence="1">The sequence shown here is derived from an EMBL/GenBank/DDBJ whole genome shotgun (WGS) entry which is preliminary data.</text>
</comment>
<organism evidence="1 2">
    <name type="scientific">Bifidobacterium biavatii DSM 23969</name>
    <dbReference type="NCBI Taxonomy" id="1437608"/>
    <lineage>
        <taxon>Bacteria</taxon>
        <taxon>Bacillati</taxon>
        <taxon>Actinomycetota</taxon>
        <taxon>Actinomycetes</taxon>
        <taxon>Bifidobacteriales</taxon>
        <taxon>Bifidobacteriaceae</taxon>
        <taxon>Bifidobacterium</taxon>
    </lineage>
</organism>
<dbReference type="Proteomes" id="UP000029108">
    <property type="component" value="Unassembled WGS sequence"/>
</dbReference>
<dbReference type="OrthoDB" id="3240293at2"/>